<keyword evidence="5" id="KW-1185">Reference proteome</keyword>
<dbReference type="Ensembl" id="ENSSPUT00000014390.1">
    <property type="protein sequence ID" value="ENSSPUP00000013496.1"/>
    <property type="gene ID" value="ENSSPUG00000010383.1"/>
</dbReference>
<dbReference type="SMART" id="SM00608">
    <property type="entry name" value="ACR"/>
    <property type="match status" value="1"/>
</dbReference>
<proteinExistence type="predicted"/>
<protein>
    <recommendedName>
        <fullName evidence="3">EGF-like domain-containing protein</fullName>
    </recommendedName>
</protein>
<sequence length="166" mass="18286">MGHCGSTRAGYESCQWKDLKCGKLVCEYPSNKPFTKENAAVIYARVHSRWFVTLDYMKGPQVKDPFLVADGASCGKDMACMNQKFVQHSVLSVTKCDPKVKCNGKGVCNNKGNCHCLAGWAPPDCKDEDKRGYGGSIDSSLKSGLKTWICLTIRGKFQMSNSPVLF</sequence>
<dbReference type="InterPro" id="IPR000742">
    <property type="entry name" value="EGF"/>
</dbReference>
<dbReference type="Pfam" id="PF08516">
    <property type="entry name" value="ADAM_CR"/>
    <property type="match status" value="1"/>
</dbReference>
<dbReference type="GO" id="GO:0008584">
    <property type="term" value="P:male gonad development"/>
    <property type="evidence" value="ECO:0007669"/>
    <property type="project" value="TreeGrafter"/>
</dbReference>
<organism evidence="4 5">
    <name type="scientific">Sphenodon punctatus</name>
    <name type="common">Tuatara</name>
    <name type="synonym">Hatteria punctata</name>
    <dbReference type="NCBI Taxonomy" id="8508"/>
    <lineage>
        <taxon>Eukaryota</taxon>
        <taxon>Metazoa</taxon>
        <taxon>Chordata</taxon>
        <taxon>Craniata</taxon>
        <taxon>Vertebrata</taxon>
        <taxon>Euteleostomi</taxon>
        <taxon>Lepidosauria</taxon>
        <taxon>Sphenodontia</taxon>
        <taxon>Sphenodontidae</taxon>
        <taxon>Sphenodon</taxon>
    </lineage>
</organism>
<dbReference type="GO" id="GO:0005886">
    <property type="term" value="C:plasma membrane"/>
    <property type="evidence" value="ECO:0007669"/>
    <property type="project" value="TreeGrafter"/>
</dbReference>
<dbReference type="Pfam" id="PF07974">
    <property type="entry name" value="EGF_2"/>
    <property type="match status" value="1"/>
</dbReference>
<dbReference type="GO" id="GO:0007339">
    <property type="term" value="P:binding of sperm to zona pellucida"/>
    <property type="evidence" value="ECO:0007669"/>
    <property type="project" value="TreeGrafter"/>
</dbReference>
<dbReference type="AlphaFoldDB" id="A0A8D0H0Y7"/>
<dbReference type="Proteomes" id="UP000694392">
    <property type="component" value="Unplaced"/>
</dbReference>
<keyword evidence="1" id="KW-0245">EGF-like domain</keyword>
<reference evidence="4" key="2">
    <citation type="submission" date="2025-09" db="UniProtKB">
        <authorList>
            <consortium name="Ensembl"/>
        </authorList>
    </citation>
    <scope>IDENTIFICATION</scope>
</reference>
<evidence type="ECO:0000256" key="1">
    <source>
        <dbReference type="ARBA" id="ARBA00022536"/>
    </source>
</evidence>
<dbReference type="PANTHER" id="PTHR11905:SF158">
    <property type="entry name" value="DISINTEGRIN AND METALLOPROTEINASE DOMAIN-CONTAINING PROTEIN 18"/>
    <property type="match status" value="1"/>
</dbReference>
<dbReference type="OMA" id="CESTAVW"/>
<dbReference type="InterPro" id="IPR006586">
    <property type="entry name" value="ADAM_Cys-rich"/>
</dbReference>
<reference evidence="4" key="1">
    <citation type="submission" date="2025-08" db="UniProtKB">
        <authorList>
            <consortium name="Ensembl"/>
        </authorList>
    </citation>
    <scope>IDENTIFICATION</scope>
</reference>
<dbReference type="GO" id="GO:0007155">
    <property type="term" value="P:cell adhesion"/>
    <property type="evidence" value="ECO:0007669"/>
    <property type="project" value="TreeGrafter"/>
</dbReference>
<feature type="domain" description="EGF-like" evidence="3">
    <location>
        <begin position="114"/>
        <end position="125"/>
    </location>
</feature>
<keyword evidence="2" id="KW-1015">Disulfide bond</keyword>
<dbReference type="GeneTree" id="ENSGT00940000161015"/>
<dbReference type="PANTHER" id="PTHR11905">
    <property type="entry name" value="ADAM A DISINTEGRIN AND METALLOPROTEASE DOMAIN"/>
    <property type="match status" value="1"/>
</dbReference>
<evidence type="ECO:0000259" key="3">
    <source>
        <dbReference type="PROSITE" id="PS01186"/>
    </source>
</evidence>
<dbReference type="InterPro" id="IPR013111">
    <property type="entry name" value="EGF_extracell"/>
</dbReference>
<evidence type="ECO:0000313" key="4">
    <source>
        <dbReference type="Ensembl" id="ENSSPUP00000013496.1"/>
    </source>
</evidence>
<dbReference type="PROSITE" id="PS01186">
    <property type="entry name" value="EGF_2"/>
    <property type="match status" value="1"/>
</dbReference>
<accession>A0A8D0H0Y7</accession>
<evidence type="ECO:0000313" key="5">
    <source>
        <dbReference type="Proteomes" id="UP000694392"/>
    </source>
</evidence>
<name>A0A8D0H0Y7_SPHPU</name>
<evidence type="ECO:0000256" key="2">
    <source>
        <dbReference type="ARBA" id="ARBA00023157"/>
    </source>
</evidence>